<reference evidence="2 3" key="1">
    <citation type="journal article" date="2019" name="Sci. Rep.">
        <title>Orb-weaving spider Araneus ventricosus genome elucidates the spidroin gene catalogue.</title>
        <authorList>
            <person name="Kono N."/>
            <person name="Nakamura H."/>
            <person name="Ohtoshi R."/>
            <person name="Moran D.A.P."/>
            <person name="Shinohara A."/>
            <person name="Yoshida Y."/>
            <person name="Fujiwara M."/>
            <person name="Mori M."/>
            <person name="Tomita M."/>
            <person name="Arakawa K."/>
        </authorList>
    </citation>
    <scope>NUCLEOTIDE SEQUENCE [LARGE SCALE GENOMIC DNA]</scope>
</reference>
<gene>
    <name evidence="2" type="ORF">AVEN_19432_1</name>
</gene>
<dbReference type="EMBL" id="BGPR01000152">
    <property type="protein sequence ID" value="GBL99943.1"/>
    <property type="molecule type" value="Genomic_DNA"/>
</dbReference>
<organism evidence="2 3">
    <name type="scientific">Araneus ventricosus</name>
    <name type="common">Orbweaver spider</name>
    <name type="synonym">Epeira ventricosa</name>
    <dbReference type="NCBI Taxonomy" id="182803"/>
    <lineage>
        <taxon>Eukaryota</taxon>
        <taxon>Metazoa</taxon>
        <taxon>Ecdysozoa</taxon>
        <taxon>Arthropoda</taxon>
        <taxon>Chelicerata</taxon>
        <taxon>Arachnida</taxon>
        <taxon>Araneae</taxon>
        <taxon>Araneomorphae</taxon>
        <taxon>Entelegynae</taxon>
        <taxon>Araneoidea</taxon>
        <taxon>Araneidae</taxon>
        <taxon>Araneus</taxon>
    </lineage>
</organism>
<keyword evidence="3" id="KW-1185">Reference proteome</keyword>
<evidence type="ECO:0000313" key="3">
    <source>
        <dbReference type="Proteomes" id="UP000499080"/>
    </source>
</evidence>
<feature type="compositionally biased region" description="Basic and acidic residues" evidence="1">
    <location>
        <begin position="74"/>
        <end position="85"/>
    </location>
</feature>
<feature type="region of interest" description="Disordered" evidence="1">
    <location>
        <begin position="74"/>
        <end position="97"/>
    </location>
</feature>
<dbReference type="AlphaFoldDB" id="A0A4Y2C7C1"/>
<evidence type="ECO:0000256" key="1">
    <source>
        <dbReference type="SAM" id="MobiDB-lite"/>
    </source>
</evidence>
<proteinExistence type="predicted"/>
<accession>A0A4Y2C7C1</accession>
<comment type="caution">
    <text evidence="2">The sequence shown here is derived from an EMBL/GenBank/DDBJ whole genome shotgun (WGS) entry which is preliminary data.</text>
</comment>
<name>A0A4Y2C7C1_ARAVE</name>
<sequence>MLAATVTTRVRKVPRAPGCNGIIQDKARRHQYESGIISVFLELSLLLNHFFLHSLTRKLQERVMATPALLSRESRLTRDPDRQRAPDTISERPPATKFRSHSMMWRRARSLAEGRKDLTFNYYRAFLRILDQYGTEI</sequence>
<evidence type="ECO:0000313" key="2">
    <source>
        <dbReference type="EMBL" id="GBL99943.1"/>
    </source>
</evidence>
<protein>
    <submittedName>
        <fullName evidence="2">Uncharacterized protein</fullName>
    </submittedName>
</protein>
<dbReference type="Proteomes" id="UP000499080">
    <property type="component" value="Unassembled WGS sequence"/>
</dbReference>